<comment type="caution">
    <text evidence="4">The sequence shown here is derived from an EMBL/GenBank/DDBJ whole genome shotgun (WGS) entry which is preliminary data.</text>
</comment>
<evidence type="ECO:0000256" key="1">
    <source>
        <dbReference type="ARBA" id="ARBA00022679"/>
    </source>
</evidence>
<dbReference type="PRINTS" id="PR01754">
    <property type="entry name" value="SACTRNSFRASE"/>
</dbReference>
<evidence type="ECO:0000259" key="3">
    <source>
        <dbReference type="PROSITE" id="PS51186"/>
    </source>
</evidence>
<evidence type="ECO:0000256" key="2">
    <source>
        <dbReference type="ARBA" id="ARBA00023315"/>
    </source>
</evidence>
<dbReference type="AlphaFoldDB" id="A0A841TSE5"/>
<keyword evidence="1 4" id="KW-0808">Transferase</keyword>
<sequence length="186" mass="20988">MDIVIREFAAGDEDAYGKIDDSFVVDSILVPSLKGREFGFAVESVPSYTKSYKDEVNSDAENEDEDCSESVGGPDRIRYLAWAGDEAAGRIALTRNWNKYALIEDIAVDRKFRGLGIGRKLIDRAKRWAKDGGMPGLMLETQNNNVNACRFYQSCGFVLGGVDRYLYRGIPRNKDEVALFWYLLFE</sequence>
<gene>
    <name evidence="4" type="ORF">H7B90_06730</name>
</gene>
<dbReference type="InterPro" id="IPR000182">
    <property type="entry name" value="GNAT_dom"/>
</dbReference>
<dbReference type="GO" id="GO:0016747">
    <property type="term" value="F:acyltransferase activity, transferring groups other than amino-acyl groups"/>
    <property type="evidence" value="ECO:0007669"/>
    <property type="project" value="InterPro"/>
</dbReference>
<evidence type="ECO:0000313" key="5">
    <source>
        <dbReference type="Proteomes" id="UP000553776"/>
    </source>
</evidence>
<dbReference type="Pfam" id="PF00583">
    <property type="entry name" value="Acetyltransf_1"/>
    <property type="match status" value="1"/>
</dbReference>
<accession>A0A841TSE5</accession>
<dbReference type="PANTHER" id="PTHR43877">
    <property type="entry name" value="AMINOALKYLPHOSPHONATE N-ACETYLTRANSFERASE-RELATED-RELATED"/>
    <property type="match status" value="1"/>
</dbReference>
<organism evidence="4 5">
    <name type="scientific">Cohnella xylanilytica</name>
    <dbReference type="NCBI Taxonomy" id="557555"/>
    <lineage>
        <taxon>Bacteria</taxon>
        <taxon>Bacillati</taxon>
        <taxon>Bacillota</taxon>
        <taxon>Bacilli</taxon>
        <taxon>Bacillales</taxon>
        <taxon>Paenibacillaceae</taxon>
        <taxon>Cohnella</taxon>
    </lineage>
</organism>
<keyword evidence="2" id="KW-0012">Acyltransferase</keyword>
<feature type="domain" description="N-acetyltransferase" evidence="3">
    <location>
        <begin position="33"/>
        <end position="186"/>
    </location>
</feature>
<dbReference type="SUPFAM" id="SSF55729">
    <property type="entry name" value="Acyl-CoA N-acyltransferases (Nat)"/>
    <property type="match status" value="1"/>
</dbReference>
<reference evidence="4 5" key="1">
    <citation type="submission" date="2020-08" db="EMBL/GenBank/DDBJ databases">
        <title>Cohnella phylogeny.</title>
        <authorList>
            <person name="Dunlap C."/>
        </authorList>
    </citation>
    <scope>NUCLEOTIDE SEQUENCE [LARGE SCALE GENOMIC DNA]</scope>
    <source>
        <strain evidence="4 5">DSM 25239</strain>
    </source>
</reference>
<keyword evidence="5" id="KW-1185">Reference proteome</keyword>
<protein>
    <submittedName>
        <fullName evidence="4">GNAT family N-acetyltransferase</fullName>
    </submittedName>
</protein>
<dbReference type="InterPro" id="IPR008125">
    <property type="entry name" value="Streptothricin_AcTrfase"/>
</dbReference>
<evidence type="ECO:0000313" key="4">
    <source>
        <dbReference type="EMBL" id="MBB6691095.1"/>
    </source>
</evidence>
<dbReference type="PANTHER" id="PTHR43877:SF2">
    <property type="entry name" value="AMINOALKYLPHOSPHONATE N-ACETYLTRANSFERASE-RELATED"/>
    <property type="match status" value="1"/>
</dbReference>
<name>A0A841TSE5_9BACL</name>
<dbReference type="CDD" id="cd04301">
    <property type="entry name" value="NAT_SF"/>
    <property type="match status" value="1"/>
</dbReference>
<dbReference type="Proteomes" id="UP000553776">
    <property type="component" value="Unassembled WGS sequence"/>
</dbReference>
<dbReference type="InterPro" id="IPR016181">
    <property type="entry name" value="Acyl_CoA_acyltransferase"/>
</dbReference>
<proteinExistence type="predicted"/>
<dbReference type="PROSITE" id="PS51186">
    <property type="entry name" value="GNAT"/>
    <property type="match status" value="1"/>
</dbReference>
<dbReference type="Gene3D" id="3.40.630.30">
    <property type="match status" value="1"/>
</dbReference>
<dbReference type="InterPro" id="IPR050832">
    <property type="entry name" value="Bact_Acetyltransf"/>
</dbReference>
<dbReference type="RefSeq" id="WP_185135095.1">
    <property type="nucleotide sequence ID" value="NZ_JACJVR010000020.1"/>
</dbReference>
<dbReference type="EMBL" id="JACJVR010000020">
    <property type="protein sequence ID" value="MBB6691095.1"/>
    <property type="molecule type" value="Genomic_DNA"/>
</dbReference>